<accession>A0A125W1R1</accession>
<dbReference type="Proteomes" id="UP000004846">
    <property type="component" value="Unassembled WGS sequence"/>
</dbReference>
<comment type="caution">
    <text evidence="1">The sequence shown here is derived from an EMBL/GenBank/DDBJ whole genome shotgun (WGS) entry which is preliminary data.</text>
</comment>
<dbReference type="AlphaFoldDB" id="A0A125W1R1"/>
<organism evidence="1 2">
    <name type="scientific">Enterococcus faecalis TX4248</name>
    <dbReference type="NCBI Taxonomy" id="749495"/>
    <lineage>
        <taxon>Bacteria</taxon>
        <taxon>Bacillati</taxon>
        <taxon>Bacillota</taxon>
        <taxon>Bacilli</taxon>
        <taxon>Lactobacillales</taxon>
        <taxon>Enterococcaceae</taxon>
        <taxon>Enterococcus</taxon>
    </lineage>
</organism>
<evidence type="ECO:0000313" key="2">
    <source>
        <dbReference type="Proteomes" id="UP000004846"/>
    </source>
</evidence>
<evidence type="ECO:0000313" key="1">
    <source>
        <dbReference type="EMBL" id="EFM81234.1"/>
    </source>
</evidence>
<dbReference type="GeneID" id="60893802"/>
<name>A0A125W1R1_ENTFL</name>
<dbReference type="HOGENOM" id="CLU_105846_2_1_9"/>
<proteinExistence type="predicted"/>
<dbReference type="EMBL" id="AEBR01000110">
    <property type="protein sequence ID" value="EFM81234.1"/>
    <property type="molecule type" value="Genomic_DNA"/>
</dbReference>
<dbReference type="SUPFAM" id="SSF160527">
    <property type="entry name" value="V-type ATPase subunit E-like"/>
    <property type="match status" value="1"/>
</dbReference>
<gene>
    <name evidence="1" type="primary">ntpE</name>
    <name evidence="1" type="ORF">HMPREF9498_03173</name>
</gene>
<dbReference type="RefSeq" id="WP_002365627.1">
    <property type="nucleotide sequence ID" value="NZ_GL454489.1"/>
</dbReference>
<sequence>MDAIEKIISEIKQQGKQEVEAYVTSEQTRIDQEFQAAQQEILLKQEHEIEKRQQQLLKEFKQRQQRQTLEIRQDALNKKQAYLNQLFDEVVLKMSEWSAEEFQQFMKAQLGSLELTGKATILLGEYSQTKVTQEWLTALSDATVQWELSEEVVPKESGFIVAKDGLDYNFLFSALVEEIQKTEGFKVAEKLFS</sequence>
<reference evidence="1 2" key="1">
    <citation type="submission" date="2010-07" db="EMBL/GenBank/DDBJ databases">
        <authorList>
            <person name="Sid Ahmed O."/>
        </authorList>
    </citation>
    <scope>NUCLEOTIDE SEQUENCE [LARGE SCALE GENOMIC DNA]</scope>
    <source>
        <strain evidence="1 2">TX4248</strain>
    </source>
</reference>
<protein>
    <submittedName>
        <fullName evidence="1">V-type sodium ATPase, E subunit</fullName>
    </submittedName>
</protein>